<evidence type="ECO:0008006" key="3">
    <source>
        <dbReference type="Google" id="ProtNLM"/>
    </source>
</evidence>
<reference evidence="2" key="1">
    <citation type="submission" date="2017-03" db="EMBL/GenBank/DDBJ databases">
        <title>Phytopthora megakarya and P. palmivora, two closely related causual agents of cacao black pod achieved similar genome size and gene model numbers by different mechanisms.</title>
        <authorList>
            <person name="Ali S."/>
            <person name="Shao J."/>
            <person name="Larry D.J."/>
            <person name="Kronmiller B."/>
            <person name="Shen D."/>
            <person name="Strem M.D."/>
            <person name="Melnick R.L."/>
            <person name="Guiltinan M.J."/>
            <person name="Tyler B.M."/>
            <person name="Meinhardt L.W."/>
            <person name="Bailey B.A."/>
        </authorList>
    </citation>
    <scope>NUCLEOTIDE SEQUENCE [LARGE SCALE GENOMIC DNA]</scope>
    <source>
        <strain evidence="2">zdho120</strain>
    </source>
</reference>
<comment type="caution">
    <text evidence="1">The sequence shown here is derived from an EMBL/GenBank/DDBJ whole genome shotgun (WGS) entry which is preliminary data.</text>
</comment>
<name>A0A225UY15_9STRA</name>
<dbReference type="EMBL" id="NBNE01009839">
    <property type="protein sequence ID" value="OWY98020.1"/>
    <property type="molecule type" value="Genomic_DNA"/>
</dbReference>
<dbReference type="AlphaFoldDB" id="A0A225UY15"/>
<dbReference type="OrthoDB" id="124685at2759"/>
<protein>
    <recommendedName>
        <fullName evidence="3">DDE-1 domain-containing protein</fullName>
    </recommendedName>
</protein>
<gene>
    <name evidence="1" type="ORF">PHMEG_00031322</name>
</gene>
<evidence type="ECO:0000313" key="2">
    <source>
        <dbReference type="Proteomes" id="UP000198211"/>
    </source>
</evidence>
<organism evidence="1 2">
    <name type="scientific">Phytophthora megakarya</name>
    <dbReference type="NCBI Taxonomy" id="4795"/>
    <lineage>
        <taxon>Eukaryota</taxon>
        <taxon>Sar</taxon>
        <taxon>Stramenopiles</taxon>
        <taxon>Oomycota</taxon>
        <taxon>Peronosporomycetes</taxon>
        <taxon>Peronosporales</taxon>
        <taxon>Peronosporaceae</taxon>
        <taxon>Phytophthora</taxon>
    </lineage>
</organism>
<sequence length="258" mass="29341">RMKKKLEAELPRDACNNKMWSKVCLGGQGQHCSFPNEDAVVQWIKQMRLDDLRAILLYFLYRLLQRLVHRWGFAFRKPNRTVIASIDLEREQQAFASSTGAAIRAAYSRSCIWNTDEIAVYYDEEPGTVIAESGSKKPAMVLGRKRSQRASVRLTVSASGKKMKPLVIFNGQPGGVVEKKPHDSRVAVAVQTNGWMDARVWREYIIDGVCGEFVSTEYPEAPTLYVDVTCQMNRSRASWTGGQRWPRFLKVRQGFCSL</sequence>
<evidence type="ECO:0000313" key="1">
    <source>
        <dbReference type="EMBL" id="OWY98020.1"/>
    </source>
</evidence>
<feature type="non-terminal residue" evidence="1">
    <location>
        <position position="1"/>
    </location>
</feature>
<keyword evidence="2" id="KW-1185">Reference proteome</keyword>
<accession>A0A225UY15</accession>
<proteinExistence type="predicted"/>
<dbReference type="Proteomes" id="UP000198211">
    <property type="component" value="Unassembled WGS sequence"/>
</dbReference>